<keyword evidence="2" id="KW-1185">Reference proteome</keyword>
<dbReference type="EMBL" id="CAJVPL010000282">
    <property type="protein sequence ID" value="CAG8478461.1"/>
    <property type="molecule type" value="Genomic_DNA"/>
</dbReference>
<accession>A0A9N8W924</accession>
<dbReference type="OrthoDB" id="2445691at2759"/>
<evidence type="ECO:0000313" key="2">
    <source>
        <dbReference type="Proteomes" id="UP000789831"/>
    </source>
</evidence>
<protein>
    <submittedName>
        <fullName evidence="1">2553_t:CDS:1</fullName>
    </submittedName>
</protein>
<dbReference type="AlphaFoldDB" id="A0A9N8W924"/>
<name>A0A9N8W924_9GLOM</name>
<comment type="caution">
    <text evidence="1">The sequence shown here is derived from an EMBL/GenBank/DDBJ whole genome shotgun (WGS) entry which is preliminary data.</text>
</comment>
<reference evidence="1" key="1">
    <citation type="submission" date="2021-06" db="EMBL/GenBank/DDBJ databases">
        <authorList>
            <person name="Kallberg Y."/>
            <person name="Tangrot J."/>
            <person name="Rosling A."/>
        </authorList>
    </citation>
    <scope>NUCLEOTIDE SEQUENCE</scope>
    <source>
        <strain evidence="1">MT106</strain>
    </source>
</reference>
<gene>
    <name evidence="1" type="ORF">AGERDE_LOCUS3107</name>
</gene>
<evidence type="ECO:0000313" key="1">
    <source>
        <dbReference type="EMBL" id="CAG8478461.1"/>
    </source>
</evidence>
<proteinExistence type="predicted"/>
<organism evidence="1 2">
    <name type="scientific">Ambispora gerdemannii</name>
    <dbReference type="NCBI Taxonomy" id="144530"/>
    <lineage>
        <taxon>Eukaryota</taxon>
        <taxon>Fungi</taxon>
        <taxon>Fungi incertae sedis</taxon>
        <taxon>Mucoromycota</taxon>
        <taxon>Glomeromycotina</taxon>
        <taxon>Glomeromycetes</taxon>
        <taxon>Archaeosporales</taxon>
        <taxon>Ambisporaceae</taxon>
        <taxon>Ambispora</taxon>
    </lineage>
</organism>
<dbReference type="Proteomes" id="UP000789831">
    <property type="component" value="Unassembled WGS sequence"/>
</dbReference>
<feature type="non-terminal residue" evidence="1">
    <location>
        <position position="138"/>
    </location>
</feature>
<sequence length="138" mass="15602">MSTYFVTKLRHDIEEIKKQTRVITNEQEIFRSPRLAKITGKNLGPGTKCITHDLLPELEHNSIQSESPTEPEIFTTSLPQNIIDDDSAEFLEFTETLRTQEVLSTSQDTPSIIISEQKNNQSKSQNACPGLFQIPVSQ</sequence>